<keyword evidence="2" id="KW-0812">Transmembrane</keyword>
<evidence type="ECO:0000313" key="3">
    <source>
        <dbReference type="EMBL" id="KAB1659613.1"/>
    </source>
</evidence>
<evidence type="ECO:0000256" key="1">
    <source>
        <dbReference type="SAM" id="MobiDB-lite"/>
    </source>
</evidence>
<evidence type="ECO:0000256" key="2">
    <source>
        <dbReference type="SAM" id="Phobius"/>
    </source>
</evidence>
<gene>
    <name evidence="3" type="ORF">F8O01_04920</name>
</gene>
<feature type="compositionally biased region" description="Acidic residues" evidence="1">
    <location>
        <begin position="70"/>
        <end position="86"/>
    </location>
</feature>
<name>A0A7J5BZ34_9MICO</name>
<keyword evidence="4" id="KW-1185">Reference proteome</keyword>
<protein>
    <submittedName>
        <fullName evidence="3">Uncharacterized protein</fullName>
    </submittedName>
</protein>
<sequence>MWRRIGTVRYGTTSDGSRSMHDGRNAATARRFVALATAACLMLVGLSACLFAPITDGMSRPTFLRTVPATDEEIGDWPTEDEESDDSAPVPTRDDESRPPGSTHAPIPPSGTSES</sequence>
<keyword evidence="2" id="KW-0472">Membrane</keyword>
<comment type="caution">
    <text evidence="3">The sequence shown here is derived from an EMBL/GenBank/DDBJ whole genome shotgun (WGS) entry which is preliminary data.</text>
</comment>
<reference evidence="3 4" key="1">
    <citation type="submission" date="2019-09" db="EMBL/GenBank/DDBJ databases">
        <title>Phylogeny of genus Pseudoclavibacter and closely related genus.</title>
        <authorList>
            <person name="Li Y."/>
        </authorList>
    </citation>
    <scope>NUCLEOTIDE SEQUENCE [LARGE SCALE GENOMIC DNA]</scope>
    <source>
        <strain evidence="3 4">DSM 23821</strain>
    </source>
</reference>
<dbReference type="EMBL" id="WBJZ01000005">
    <property type="protein sequence ID" value="KAB1659613.1"/>
    <property type="molecule type" value="Genomic_DNA"/>
</dbReference>
<evidence type="ECO:0000313" key="4">
    <source>
        <dbReference type="Proteomes" id="UP000467240"/>
    </source>
</evidence>
<keyword evidence="2" id="KW-1133">Transmembrane helix</keyword>
<accession>A0A7J5BZ34</accession>
<proteinExistence type="predicted"/>
<organism evidence="3 4">
    <name type="scientific">Pseudoclavibacter chungangensis</name>
    <dbReference type="NCBI Taxonomy" id="587635"/>
    <lineage>
        <taxon>Bacteria</taxon>
        <taxon>Bacillati</taxon>
        <taxon>Actinomycetota</taxon>
        <taxon>Actinomycetes</taxon>
        <taxon>Micrococcales</taxon>
        <taxon>Microbacteriaceae</taxon>
        <taxon>Pseudoclavibacter</taxon>
    </lineage>
</organism>
<feature type="transmembrane region" description="Helical" evidence="2">
    <location>
        <begin position="32"/>
        <end position="54"/>
    </location>
</feature>
<feature type="region of interest" description="Disordered" evidence="1">
    <location>
        <begin position="66"/>
        <end position="115"/>
    </location>
</feature>
<feature type="region of interest" description="Disordered" evidence="1">
    <location>
        <begin position="1"/>
        <end position="22"/>
    </location>
</feature>
<dbReference type="AlphaFoldDB" id="A0A7J5BZ34"/>
<dbReference type="Proteomes" id="UP000467240">
    <property type="component" value="Unassembled WGS sequence"/>
</dbReference>